<evidence type="ECO:0000256" key="2">
    <source>
        <dbReference type="ARBA" id="ARBA00006205"/>
    </source>
</evidence>
<protein>
    <recommendedName>
        <fullName evidence="3 7">Cobyric acid synthase</fullName>
    </recommendedName>
</protein>
<feature type="active site" evidence="7">
    <location>
        <position position="434"/>
    </location>
</feature>
<dbReference type="CDD" id="cd01750">
    <property type="entry name" value="GATase1_CobQ"/>
    <property type="match status" value="1"/>
</dbReference>
<reference evidence="10" key="1">
    <citation type="journal article" date="2014" name="Int. J. Syst. Evol. Microbiol.">
        <title>Complete genome sequence of Corynebacterium casei LMG S-19264T (=DSM 44701T), isolated from a smear-ripened cheese.</title>
        <authorList>
            <consortium name="US DOE Joint Genome Institute (JGI-PGF)"/>
            <person name="Walter F."/>
            <person name="Albersmeier A."/>
            <person name="Kalinowski J."/>
            <person name="Ruckert C."/>
        </authorList>
    </citation>
    <scope>NUCLEOTIDE SEQUENCE</scope>
    <source>
        <strain evidence="10">KCTC 42097</strain>
    </source>
</reference>
<dbReference type="PANTHER" id="PTHR21343:SF1">
    <property type="entry name" value="COBYRIC ACID SYNTHASE"/>
    <property type="match status" value="1"/>
</dbReference>
<organism evidence="10 11">
    <name type="scientific">Limoniibacter endophyticus</name>
    <dbReference type="NCBI Taxonomy" id="1565040"/>
    <lineage>
        <taxon>Bacteria</taxon>
        <taxon>Pseudomonadati</taxon>
        <taxon>Pseudomonadota</taxon>
        <taxon>Alphaproteobacteria</taxon>
        <taxon>Hyphomicrobiales</taxon>
        <taxon>Bartonellaceae</taxon>
        <taxon>Limoniibacter</taxon>
    </lineage>
</organism>
<dbReference type="UniPathway" id="UPA00148"/>
<dbReference type="Gene3D" id="3.40.50.880">
    <property type="match status" value="1"/>
</dbReference>
<dbReference type="GO" id="GO:0003824">
    <property type="term" value="F:catalytic activity"/>
    <property type="evidence" value="ECO:0007669"/>
    <property type="project" value="InterPro"/>
</dbReference>
<dbReference type="GO" id="GO:0015420">
    <property type="term" value="F:ABC-type vitamin B12 transporter activity"/>
    <property type="evidence" value="ECO:0007669"/>
    <property type="project" value="UniProtKB-UniRule"/>
</dbReference>
<proteinExistence type="inferred from homology"/>
<dbReference type="RefSeq" id="WP_189492005.1">
    <property type="nucleotide sequence ID" value="NZ_BMZO01000010.1"/>
</dbReference>
<comment type="similarity">
    <text evidence="2 7">Belongs to the CobB/CobQ family. CobQ subfamily.</text>
</comment>
<evidence type="ECO:0000256" key="4">
    <source>
        <dbReference type="ARBA" id="ARBA00022573"/>
    </source>
</evidence>
<keyword evidence="11" id="KW-1185">Reference proteome</keyword>
<evidence type="ECO:0000256" key="3">
    <source>
        <dbReference type="ARBA" id="ARBA00019833"/>
    </source>
</evidence>
<dbReference type="AlphaFoldDB" id="A0A8J3DJK6"/>
<dbReference type="NCBIfam" id="NF001989">
    <property type="entry name" value="PRK00784.1"/>
    <property type="match status" value="1"/>
</dbReference>
<accession>A0A8J3DJK6</accession>
<dbReference type="Pfam" id="PF01656">
    <property type="entry name" value="CbiA"/>
    <property type="match status" value="1"/>
</dbReference>
<keyword evidence="5 7" id="KW-0315">Glutamine amidotransferase</keyword>
<feature type="domain" description="CobQ/CobB/MinD/ParA nucleotide binding" evidence="8">
    <location>
        <begin position="6"/>
        <end position="238"/>
    </location>
</feature>
<dbReference type="Gene3D" id="3.40.50.300">
    <property type="entry name" value="P-loop containing nucleotide triphosphate hydrolases"/>
    <property type="match status" value="1"/>
</dbReference>
<dbReference type="InterPro" id="IPR027417">
    <property type="entry name" value="P-loop_NTPase"/>
</dbReference>
<evidence type="ECO:0000259" key="8">
    <source>
        <dbReference type="Pfam" id="PF01656"/>
    </source>
</evidence>
<comment type="pathway">
    <text evidence="1 7">Cofactor biosynthesis; adenosylcobalamin biosynthesis.</text>
</comment>
<dbReference type="Proteomes" id="UP000641137">
    <property type="component" value="Unassembled WGS sequence"/>
</dbReference>
<dbReference type="SUPFAM" id="SSF52317">
    <property type="entry name" value="Class I glutamine amidotransferase-like"/>
    <property type="match status" value="1"/>
</dbReference>
<dbReference type="InterPro" id="IPR033949">
    <property type="entry name" value="CobQ_GATase1"/>
</dbReference>
<dbReference type="PROSITE" id="PS51274">
    <property type="entry name" value="GATASE_COBBQ"/>
    <property type="match status" value="1"/>
</dbReference>
<dbReference type="PANTHER" id="PTHR21343">
    <property type="entry name" value="DETHIOBIOTIN SYNTHETASE"/>
    <property type="match status" value="1"/>
</dbReference>
<dbReference type="InterPro" id="IPR029062">
    <property type="entry name" value="Class_I_gatase-like"/>
</dbReference>
<evidence type="ECO:0000256" key="6">
    <source>
        <dbReference type="ARBA" id="ARBA00025166"/>
    </source>
</evidence>
<dbReference type="EMBL" id="BMZO01000010">
    <property type="protein sequence ID" value="GHC78420.1"/>
    <property type="molecule type" value="Genomic_DNA"/>
</dbReference>
<gene>
    <name evidence="7 10" type="primary">cobQ</name>
    <name evidence="10" type="ORF">GCM10010136_30380</name>
</gene>
<dbReference type="HAMAP" id="MF_00028">
    <property type="entry name" value="CobQ"/>
    <property type="match status" value="1"/>
</dbReference>
<evidence type="ECO:0000256" key="7">
    <source>
        <dbReference type="HAMAP-Rule" id="MF_00028"/>
    </source>
</evidence>
<evidence type="ECO:0000313" key="11">
    <source>
        <dbReference type="Proteomes" id="UP000641137"/>
    </source>
</evidence>
<dbReference type="InterPro" id="IPR002586">
    <property type="entry name" value="CobQ/CobB/MinD/ParA_Nub-bd_dom"/>
</dbReference>
<sequence length="488" mass="51599">MPVKSLMFQGTGSDVGKSLLVAGLARALTLRGMRVLPFKPQNMSNNAAVTADGGEIGRAQALQARAAGVPLSVHMNPVLLKPQSQTGAQIVVQGKVEGSAKAADYQKIKTQLMPRVLESFEILRQQCDIVLVEGAGSASEVNLRVNDIANMGFARAADVPVILIGDIDRGGVIASLVGTRHVVDPADAAMIKGFIVNRFRGDPSLFESGMSMIAHETGWRSLGLVPHFADAHRLPAEDALGLRTLAGQRRAGRLNIAVPILPHVSNFDDLDPLAAEPQVNLLLLHPHETLPISTDLVLLPGSKSTIGDLAALRAGGLHYDIISHARRGGEVLGLCGGYQMLGRTISDPGGVEGAAGMTDGLGLLEVDTVLSGEKRLVSVSGKSFDGGSICGYEMHMGHTSGPDCARHFAQLNHPYAHRDGARSPNGRVTGTYLHGLFSDDAQRSIWLTRLGGEATRLNYEEGVDAVLDGLAGHLEKHLNIEAMLEIAG</sequence>
<evidence type="ECO:0000256" key="1">
    <source>
        <dbReference type="ARBA" id="ARBA00004953"/>
    </source>
</evidence>
<dbReference type="Pfam" id="PF07685">
    <property type="entry name" value="GATase_3"/>
    <property type="match status" value="1"/>
</dbReference>
<evidence type="ECO:0000313" key="10">
    <source>
        <dbReference type="EMBL" id="GHC78420.1"/>
    </source>
</evidence>
<evidence type="ECO:0000256" key="5">
    <source>
        <dbReference type="ARBA" id="ARBA00022962"/>
    </source>
</evidence>
<dbReference type="InterPro" id="IPR011698">
    <property type="entry name" value="GATase_3"/>
</dbReference>
<feature type="active site" description="Nucleophile" evidence="7">
    <location>
        <position position="335"/>
    </location>
</feature>
<dbReference type="SUPFAM" id="SSF52540">
    <property type="entry name" value="P-loop containing nucleoside triphosphate hydrolases"/>
    <property type="match status" value="1"/>
</dbReference>
<evidence type="ECO:0000259" key="9">
    <source>
        <dbReference type="Pfam" id="PF07685"/>
    </source>
</evidence>
<reference evidence="10" key="2">
    <citation type="submission" date="2020-09" db="EMBL/GenBank/DDBJ databases">
        <authorList>
            <person name="Sun Q."/>
            <person name="Kim S."/>
        </authorList>
    </citation>
    <scope>NUCLEOTIDE SEQUENCE</scope>
    <source>
        <strain evidence="10">KCTC 42097</strain>
    </source>
</reference>
<dbReference type="NCBIfam" id="TIGR00313">
    <property type="entry name" value="cobQ"/>
    <property type="match status" value="1"/>
</dbReference>
<dbReference type="InterPro" id="IPR004459">
    <property type="entry name" value="CobQ_synth"/>
</dbReference>
<comment type="function">
    <text evidence="6 7">Catalyzes amidations at positions B, D, E, and G on adenosylcobyrinic A,C-diamide. NH(2) groups are provided by glutamine, and one molecule of ATP is hydrogenolyzed for each amidation.</text>
</comment>
<comment type="caution">
    <text evidence="10">The sequence shown here is derived from an EMBL/GenBank/DDBJ whole genome shotgun (WGS) entry which is preliminary data.</text>
</comment>
<keyword evidence="4 7" id="KW-0169">Cobalamin biosynthesis</keyword>
<name>A0A8J3DJK6_9HYPH</name>
<feature type="domain" description="CobB/CobQ-like glutamine amidotransferase" evidence="9">
    <location>
        <begin position="255"/>
        <end position="440"/>
    </location>
</feature>
<dbReference type="GO" id="GO:0009236">
    <property type="term" value="P:cobalamin biosynthetic process"/>
    <property type="evidence" value="ECO:0007669"/>
    <property type="project" value="UniProtKB-UniRule"/>
</dbReference>